<evidence type="ECO:0000313" key="4">
    <source>
        <dbReference type="Proteomes" id="UP000093111"/>
    </source>
</evidence>
<dbReference type="InterPro" id="IPR009936">
    <property type="entry name" value="DUF1468"/>
</dbReference>
<feature type="transmembrane region" description="Helical" evidence="1">
    <location>
        <begin position="102"/>
        <end position="124"/>
    </location>
</feature>
<keyword evidence="1" id="KW-0472">Membrane</keyword>
<organism evidence="3 4">
    <name type="scientific">Pararhizobium polonicum</name>
    <dbReference type="NCBI Taxonomy" id="1612624"/>
    <lineage>
        <taxon>Bacteria</taxon>
        <taxon>Pseudomonadati</taxon>
        <taxon>Pseudomonadota</taxon>
        <taxon>Alphaproteobacteria</taxon>
        <taxon>Hyphomicrobiales</taxon>
        <taxon>Rhizobiaceae</taxon>
        <taxon>Rhizobium/Agrobacterium group</taxon>
        <taxon>Pararhizobium</taxon>
    </lineage>
</organism>
<name>A0A1C7NWJ3_9HYPH</name>
<dbReference type="STRING" id="1612624.ADU59_21285"/>
<dbReference type="Pfam" id="PF07331">
    <property type="entry name" value="TctB"/>
    <property type="match status" value="1"/>
</dbReference>
<comment type="caution">
    <text evidence="3">The sequence shown here is derived from an EMBL/GenBank/DDBJ whole genome shotgun (WGS) entry which is preliminary data.</text>
</comment>
<feature type="domain" description="DUF1468" evidence="2">
    <location>
        <begin position="2"/>
        <end position="129"/>
    </location>
</feature>
<keyword evidence="1" id="KW-1133">Transmembrane helix</keyword>
<dbReference type="EMBL" id="LGLV01000014">
    <property type="protein sequence ID" value="OBZ93401.1"/>
    <property type="molecule type" value="Genomic_DNA"/>
</dbReference>
<accession>A0A1C7NWJ3</accession>
<reference evidence="3 4" key="1">
    <citation type="journal article" date="2016" name="Syst. Appl. Microbiol.">
        <title>Pararhizobium polonicum sp. nov. isolated from tumors on stone fruit rootstocks.</title>
        <authorList>
            <person name="Pulawska J."/>
            <person name="Kuzmanovic N."/>
            <person name="Willems A."/>
            <person name="Pothier J.F."/>
        </authorList>
    </citation>
    <scope>NUCLEOTIDE SEQUENCE [LARGE SCALE GENOMIC DNA]</scope>
    <source>
        <strain evidence="3 4">F5.1</strain>
    </source>
</reference>
<sequence length="136" mass="14481">MWIARDYETGTVVSMGPGFFPKAVSGLLLAFGAAILIVRGRDLPEPDEDATSRLAIGELLRIVCCVIGSIVLFGVTLMSLGLPVSTFLMVLVASLARSDTRPAAILLTAIVLSVVATLLFAYALRLQIPVLPELLR</sequence>
<protein>
    <recommendedName>
        <fullName evidence="2">DUF1468 domain-containing protein</fullName>
    </recommendedName>
</protein>
<evidence type="ECO:0000256" key="1">
    <source>
        <dbReference type="SAM" id="Phobius"/>
    </source>
</evidence>
<dbReference type="Proteomes" id="UP000093111">
    <property type="component" value="Unassembled WGS sequence"/>
</dbReference>
<evidence type="ECO:0000259" key="2">
    <source>
        <dbReference type="Pfam" id="PF07331"/>
    </source>
</evidence>
<gene>
    <name evidence="3" type="ORF">ADU59_21285</name>
</gene>
<dbReference type="AlphaFoldDB" id="A0A1C7NWJ3"/>
<keyword evidence="4" id="KW-1185">Reference proteome</keyword>
<feature type="transmembrane region" description="Helical" evidence="1">
    <location>
        <begin position="59"/>
        <end position="82"/>
    </location>
</feature>
<feature type="transmembrane region" description="Helical" evidence="1">
    <location>
        <begin position="20"/>
        <end position="38"/>
    </location>
</feature>
<proteinExistence type="predicted"/>
<keyword evidence="1" id="KW-0812">Transmembrane</keyword>
<evidence type="ECO:0000313" key="3">
    <source>
        <dbReference type="EMBL" id="OBZ93401.1"/>
    </source>
</evidence>